<comment type="similarity">
    <text evidence="2">Belongs to the glutamate-gated ion channel (TC 1.A.10.1) family.</text>
</comment>
<evidence type="ECO:0000256" key="2">
    <source>
        <dbReference type="ARBA" id="ARBA00008685"/>
    </source>
</evidence>
<keyword evidence="3" id="KW-0813">Transport</keyword>
<evidence type="ECO:0000256" key="5">
    <source>
        <dbReference type="ARBA" id="ARBA00022692"/>
    </source>
</evidence>
<keyword evidence="5 17" id="KW-0812">Transmembrane</keyword>
<evidence type="ECO:0000256" key="18">
    <source>
        <dbReference type="SAM" id="SignalP"/>
    </source>
</evidence>
<evidence type="ECO:0000256" key="17">
    <source>
        <dbReference type="SAM" id="Phobius"/>
    </source>
</evidence>
<comment type="subcellular location">
    <subcellularLocation>
        <location evidence="1">Cell membrane</location>
        <topology evidence="1">Multi-pass membrane protein</topology>
    </subcellularLocation>
</comment>
<name>A0AAN0LVZ6_9ACAR</name>
<keyword evidence="8" id="KW-0406">Ion transport</keyword>
<feature type="transmembrane region" description="Helical" evidence="17">
    <location>
        <begin position="574"/>
        <end position="595"/>
    </location>
</feature>
<dbReference type="FunFam" id="3.40.190.10:FF:000078">
    <property type="entry name" value="glutamate receptor ionotropic, NMDA 3B"/>
    <property type="match status" value="1"/>
</dbReference>
<protein>
    <submittedName>
        <fullName evidence="21">Ionotropic receptor 25a</fullName>
    </submittedName>
</protein>
<keyword evidence="10 21" id="KW-0675">Receptor</keyword>
<feature type="disulfide bond" evidence="16">
    <location>
        <begin position="798"/>
        <end position="857"/>
    </location>
</feature>
<dbReference type="SUPFAM" id="SSF53850">
    <property type="entry name" value="Periplasmic binding protein-like II"/>
    <property type="match status" value="1"/>
</dbReference>
<proteinExistence type="evidence at transcript level"/>
<feature type="transmembrane region" description="Helical" evidence="17">
    <location>
        <begin position="872"/>
        <end position="896"/>
    </location>
</feature>
<dbReference type="SUPFAM" id="SSF81324">
    <property type="entry name" value="Voltage-gated potassium channels"/>
    <property type="match status" value="1"/>
</dbReference>
<feature type="site" description="Interaction with the cone snail toxin Con-ikot-ikot" evidence="15">
    <location>
        <position position="832"/>
    </location>
</feature>
<feature type="binding site" evidence="14">
    <location>
        <position position="527"/>
    </location>
    <ligand>
        <name>L-glutamate</name>
        <dbReference type="ChEBI" id="CHEBI:29985"/>
    </ligand>
</feature>
<dbReference type="InterPro" id="IPR019594">
    <property type="entry name" value="Glu/Gly-bd"/>
</dbReference>
<feature type="chain" id="PRO_5043020774" evidence="18">
    <location>
        <begin position="19"/>
        <end position="956"/>
    </location>
</feature>
<dbReference type="GO" id="GO:0015276">
    <property type="term" value="F:ligand-gated monoatomic ion channel activity"/>
    <property type="evidence" value="ECO:0007669"/>
    <property type="project" value="InterPro"/>
</dbReference>
<dbReference type="FunFam" id="1.10.287.70:FF:000143">
    <property type="entry name" value="Probable glutamate receptor"/>
    <property type="match status" value="1"/>
</dbReference>
<dbReference type="Pfam" id="PF10613">
    <property type="entry name" value="Lig_chan-Glu_bd"/>
    <property type="match status" value="1"/>
</dbReference>
<feature type="signal peptide" evidence="18">
    <location>
        <begin position="1"/>
        <end position="18"/>
    </location>
</feature>
<feature type="site" description="Crucial to convey clamshell closure to channel opening" evidence="15">
    <location>
        <position position="678"/>
    </location>
</feature>
<evidence type="ECO:0000256" key="10">
    <source>
        <dbReference type="ARBA" id="ARBA00023170"/>
    </source>
</evidence>
<evidence type="ECO:0000256" key="6">
    <source>
        <dbReference type="ARBA" id="ARBA00022989"/>
    </source>
</evidence>
<dbReference type="SMART" id="SM00918">
    <property type="entry name" value="Lig_chan-Glu_bd"/>
    <property type="match status" value="1"/>
</dbReference>
<dbReference type="PRINTS" id="PR00177">
    <property type="entry name" value="NMDARECEPTOR"/>
</dbReference>
<dbReference type="InterPro" id="IPR001508">
    <property type="entry name" value="Iono_Glu_rcpt_met"/>
</dbReference>
<evidence type="ECO:0000256" key="12">
    <source>
        <dbReference type="ARBA" id="ARBA00023286"/>
    </source>
</evidence>
<feature type="domain" description="Ionotropic glutamate receptor C-terminal" evidence="19">
    <location>
        <begin position="445"/>
        <end position="849"/>
    </location>
</feature>
<evidence type="ECO:0000256" key="14">
    <source>
        <dbReference type="PIRSR" id="PIRSR601508-1"/>
    </source>
</evidence>
<evidence type="ECO:0000256" key="16">
    <source>
        <dbReference type="PIRSR" id="PIRSR601508-3"/>
    </source>
</evidence>
<keyword evidence="6 17" id="KW-1133">Transmembrane helix</keyword>
<dbReference type="AlphaFoldDB" id="A0AAN0LVZ6"/>
<reference evidence="21" key="1">
    <citation type="submission" date="2024-01" db="EMBL/GenBank/DDBJ databases">
        <title>Genome insights into chemosensory and detoxification machineries of broad mite, Polyphagotarsonemus latus (Tarsonemidae: Acari).</title>
        <authorList>
            <person name="Muthugoundar M."/>
            <person name="P J A."/>
            <person name="Augustine N."/>
        </authorList>
    </citation>
    <scope>NUCLEOTIDE SEQUENCE</scope>
</reference>
<feature type="transmembrane region" description="Helical" evidence="17">
    <location>
        <begin position="648"/>
        <end position="671"/>
    </location>
</feature>
<evidence type="ECO:0000256" key="11">
    <source>
        <dbReference type="ARBA" id="ARBA00023180"/>
    </source>
</evidence>
<feature type="binding site" evidence="14">
    <location>
        <position position="529"/>
    </location>
    <ligand>
        <name>L-glutamate</name>
        <dbReference type="ChEBI" id="CHEBI:29985"/>
    </ligand>
</feature>
<dbReference type="GO" id="GO:0005886">
    <property type="term" value="C:plasma membrane"/>
    <property type="evidence" value="ECO:0007669"/>
    <property type="project" value="UniProtKB-SubCell"/>
</dbReference>
<dbReference type="InterPro" id="IPR015683">
    <property type="entry name" value="Ionotropic_Glu_rcpt"/>
</dbReference>
<keyword evidence="9 17" id="KW-0472">Membrane</keyword>
<dbReference type="GO" id="GO:0043226">
    <property type="term" value="C:organelle"/>
    <property type="evidence" value="ECO:0007669"/>
    <property type="project" value="UniProtKB-ARBA"/>
</dbReference>
<dbReference type="InterPro" id="IPR001320">
    <property type="entry name" value="Iontro_rcpt_C"/>
</dbReference>
<dbReference type="Gene3D" id="3.40.190.10">
    <property type="entry name" value="Periplasmic binding protein-like II"/>
    <property type="match status" value="2"/>
</dbReference>
<dbReference type="EMBL" id="PP155004">
    <property type="protein sequence ID" value="WRW34078.1"/>
    <property type="molecule type" value="mRNA"/>
</dbReference>
<keyword evidence="11" id="KW-0325">Glycoprotein</keyword>
<feature type="binding site" evidence="14">
    <location>
        <position position="786"/>
    </location>
    <ligand>
        <name>L-glutamate</name>
        <dbReference type="ChEBI" id="CHEBI:29985"/>
    </ligand>
</feature>
<evidence type="ECO:0000256" key="9">
    <source>
        <dbReference type="ARBA" id="ARBA00023136"/>
    </source>
</evidence>
<dbReference type="SMART" id="SM00079">
    <property type="entry name" value="PBPe"/>
    <property type="match status" value="1"/>
</dbReference>
<keyword evidence="13" id="KW-0407">Ion channel</keyword>
<accession>A0AAN0LVZ6</accession>
<keyword evidence="4" id="KW-1003">Cell membrane</keyword>
<evidence type="ECO:0000256" key="3">
    <source>
        <dbReference type="ARBA" id="ARBA00022448"/>
    </source>
</evidence>
<feature type="domain" description="Ionotropic glutamate receptor L-glutamate and glycine-binding" evidence="20">
    <location>
        <begin position="455"/>
        <end position="518"/>
    </location>
</feature>
<evidence type="ECO:0000313" key="21">
    <source>
        <dbReference type="EMBL" id="WRW34078.1"/>
    </source>
</evidence>
<dbReference type="Pfam" id="PF00060">
    <property type="entry name" value="Lig_chan"/>
    <property type="match status" value="1"/>
</dbReference>
<evidence type="ECO:0000256" key="13">
    <source>
        <dbReference type="ARBA" id="ARBA00023303"/>
    </source>
</evidence>
<feature type="binding site" evidence="14">
    <location>
        <position position="534"/>
    </location>
    <ligand>
        <name>L-glutamate</name>
        <dbReference type="ChEBI" id="CHEBI:29985"/>
    </ligand>
</feature>
<dbReference type="Gene3D" id="1.10.287.70">
    <property type="match status" value="1"/>
</dbReference>
<evidence type="ECO:0000256" key="4">
    <source>
        <dbReference type="ARBA" id="ARBA00022475"/>
    </source>
</evidence>
<evidence type="ECO:0000256" key="15">
    <source>
        <dbReference type="PIRSR" id="PIRSR601508-2"/>
    </source>
</evidence>
<dbReference type="PANTHER" id="PTHR18966">
    <property type="entry name" value="IONOTROPIC GLUTAMATE RECEPTOR"/>
    <property type="match status" value="1"/>
</dbReference>
<evidence type="ECO:0000259" key="19">
    <source>
        <dbReference type="SMART" id="SM00079"/>
    </source>
</evidence>
<keyword evidence="16" id="KW-1015">Disulfide bond</keyword>
<sequence>MFFCNFLIFLILLKKTSTLELAISIEDNDESVIKTVNKAISEHKIVDINVTNLKIIKANNSLTKNQIYEKLIFNNTKPILLIDTTKKNFISNSFSSKIKELVREIGLPTISTGVNSGKSFKPIEQWKSLSNEEEKIFLDFSSTNQQIEMIISDLIKNFNPSLAVLLYDDQFNLDDKYSFLFKNFKGKYLAKKINDENCEEVIKKIKIYEKGYFFVLASLDLSMKILENLSVEKLLTVQRNWYFITKNIGVLNCNNCNYGSITLIQPLKTKQLIYDHNCTISKFNSKLTKLDVYFYYDLIRFILLTISEIKKNLIKNKIDLDINNFFLNKSIKPEEKNKLIKYLDFRYIMSMESFTGHYGRFVVLPSKKHNNFPNYQELTMRLSKIEFWIDKDEKKNLIESQYSNSDDTEKKSYLKLIKYGEWIFEPYKGVFVWTAALLQNSFKKHYKIVTIVQPPFIMKRINGNQIEWYGYCLDLLYGMQKEMNNSWTFEMYEVPDGQCGIKDLVTNKWNGIIGQLADSLADIAVGPVSVMAERENVVDFTVPYYDLVGISILMKKSASRPHLFKFLTVLENQVWLYIFFAYVVTSLILWIFDLLSPYSFNNNREKYQNSLEKRDFNIKECFWFCMTSITPQGGGEAPKNLSGRMVCAVWWTFGFIIIACYTANLAAFLTVSRLDSPIESLNHLADQYRIRYAAQVGTQALTYFERMAHIEVKFYEIWKQISLEETNIVDVRERARMSVWDYPITDKYTKILKQMYISGLPKTFDEGVRRVKKSKSAQEGFAFLADATKIKYAAMINCELRQVGNEFSRKPLALAVPENSTLKDTLSSAILKLLNQRKLESLKEKWWNDNPDRKEDCDYDKKSNDGISINNIGGVFVVIFVGVILACITLFFEWIWKKIKGSKFKTTVVNIQNINQSDFNHPSIIFNTKKDPSRIVNIKNYPSNIYKRPKNLQHYN</sequence>
<keyword evidence="7" id="KW-0175">Coiled coil</keyword>
<evidence type="ECO:0000256" key="1">
    <source>
        <dbReference type="ARBA" id="ARBA00004651"/>
    </source>
</evidence>
<evidence type="ECO:0000256" key="7">
    <source>
        <dbReference type="ARBA" id="ARBA00023054"/>
    </source>
</evidence>
<keyword evidence="12" id="KW-1071">Ligand-gated ion channel</keyword>
<evidence type="ECO:0000259" key="20">
    <source>
        <dbReference type="SMART" id="SM00918"/>
    </source>
</evidence>
<evidence type="ECO:0000256" key="8">
    <source>
        <dbReference type="ARBA" id="ARBA00023065"/>
    </source>
</evidence>
<organism evidence="21">
    <name type="scientific">Polyphagotarsonemus latus</name>
    <dbReference type="NCBI Taxonomy" id="1204166"/>
    <lineage>
        <taxon>Eukaryota</taxon>
        <taxon>Metazoa</taxon>
        <taxon>Ecdysozoa</taxon>
        <taxon>Arthropoda</taxon>
        <taxon>Chelicerata</taxon>
        <taxon>Arachnida</taxon>
        <taxon>Acari</taxon>
        <taxon>Acariformes</taxon>
        <taxon>Trombidiformes</taxon>
        <taxon>Prostigmata</taxon>
        <taxon>Eleutherengona</taxon>
        <taxon>Heterostigmata</taxon>
        <taxon>Tarsonemoidea</taxon>
        <taxon>Tarsonemidae</taxon>
        <taxon>Polyphagotarsonemus</taxon>
    </lineage>
</organism>
<keyword evidence="18" id="KW-0732">Signal</keyword>
<dbReference type="GO" id="GO:0038023">
    <property type="term" value="F:signaling receptor activity"/>
    <property type="evidence" value="ECO:0007669"/>
    <property type="project" value="InterPro"/>
</dbReference>